<dbReference type="EMBL" id="JACXSW010000013">
    <property type="protein sequence ID" value="MBD3716628.1"/>
    <property type="molecule type" value="Genomic_DNA"/>
</dbReference>
<comment type="caution">
    <text evidence="2">The sequence shown here is derived from an EMBL/GenBank/DDBJ whole genome shotgun (WGS) entry which is preliminary data.</text>
</comment>
<dbReference type="AlphaFoldDB" id="A0A927DQ56"/>
<accession>A0A927DQ56</accession>
<evidence type="ECO:0000256" key="1">
    <source>
        <dbReference type="SAM" id="MobiDB-lite"/>
    </source>
</evidence>
<reference evidence="2" key="1">
    <citation type="submission" date="2020-07" db="EMBL/GenBank/DDBJ databases">
        <title>Clinical and genomic characterization of carbapenemase-producing Enterobacterales causing secondary infections during the COVID-19 crisis at a New York City hospital.</title>
        <authorList>
            <person name="Gomez-Simmonds A."/>
            <person name="Annavajhala M.K."/>
            <person name="Uhlemann A.-C."/>
        </authorList>
    </citation>
    <scope>NUCLEOTIDE SEQUENCE</scope>
    <source>
        <strain evidence="2">KP1827</strain>
    </source>
</reference>
<organism evidence="2 3">
    <name type="scientific">Klebsiella pneumoniae</name>
    <dbReference type="NCBI Taxonomy" id="573"/>
    <lineage>
        <taxon>Bacteria</taxon>
        <taxon>Pseudomonadati</taxon>
        <taxon>Pseudomonadota</taxon>
        <taxon>Gammaproteobacteria</taxon>
        <taxon>Enterobacterales</taxon>
        <taxon>Enterobacteriaceae</taxon>
        <taxon>Klebsiella/Raoultella group</taxon>
        <taxon>Klebsiella</taxon>
        <taxon>Klebsiella pneumoniae complex</taxon>
    </lineage>
</organism>
<evidence type="ECO:0000313" key="3">
    <source>
        <dbReference type="Proteomes" id="UP000639195"/>
    </source>
</evidence>
<dbReference type="Proteomes" id="UP000639195">
    <property type="component" value="Unassembled WGS sequence"/>
</dbReference>
<gene>
    <name evidence="2" type="ORF">IE979_30225</name>
</gene>
<evidence type="ECO:0000313" key="2">
    <source>
        <dbReference type="EMBL" id="MBD3716628.1"/>
    </source>
</evidence>
<feature type="region of interest" description="Disordered" evidence="1">
    <location>
        <begin position="1"/>
        <end position="22"/>
    </location>
</feature>
<sequence>MVETSCSAVPPSVPGGTDGKREPGGYRTFFAGILCGSHHPEALWRKKQRNVD</sequence>
<name>A0A927DQ56_KLEPN</name>
<protein>
    <submittedName>
        <fullName evidence="2">Uncharacterized protein</fullName>
    </submittedName>
</protein>
<proteinExistence type="predicted"/>